<reference evidence="3" key="1">
    <citation type="submission" date="2023-03" db="EMBL/GenBank/DDBJ databases">
        <title>Massive genome expansion in bonnet fungi (Mycena s.s.) driven by repeated elements and novel gene families across ecological guilds.</title>
        <authorList>
            <consortium name="Lawrence Berkeley National Laboratory"/>
            <person name="Harder C.B."/>
            <person name="Miyauchi S."/>
            <person name="Viragh M."/>
            <person name="Kuo A."/>
            <person name="Thoen E."/>
            <person name="Andreopoulos B."/>
            <person name="Lu D."/>
            <person name="Skrede I."/>
            <person name="Drula E."/>
            <person name="Henrissat B."/>
            <person name="Morin E."/>
            <person name="Kohler A."/>
            <person name="Barry K."/>
            <person name="LaButti K."/>
            <person name="Morin E."/>
            <person name="Salamov A."/>
            <person name="Lipzen A."/>
            <person name="Mereny Z."/>
            <person name="Hegedus B."/>
            <person name="Baldrian P."/>
            <person name="Stursova M."/>
            <person name="Weitz H."/>
            <person name="Taylor A."/>
            <person name="Grigoriev I.V."/>
            <person name="Nagy L.G."/>
            <person name="Martin F."/>
            <person name="Kauserud H."/>
        </authorList>
    </citation>
    <scope>NUCLEOTIDE SEQUENCE</scope>
    <source>
        <strain evidence="3">CBHHK188m</strain>
    </source>
</reference>
<dbReference type="GO" id="GO:0004197">
    <property type="term" value="F:cysteine-type endopeptidase activity"/>
    <property type="evidence" value="ECO:0007669"/>
    <property type="project" value="InterPro"/>
</dbReference>
<dbReference type="GO" id="GO:0006508">
    <property type="term" value="P:proteolysis"/>
    <property type="evidence" value="ECO:0007669"/>
    <property type="project" value="InterPro"/>
</dbReference>
<evidence type="ECO:0000313" key="3">
    <source>
        <dbReference type="EMBL" id="KAJ7736205.1"/>
    </source>
</evidence>
<accession>A0AAD7I708</accession>
<organism evidence="3 4">
    <name type="scientific">Mycena maculata</name>
    <dbReference type="NCBI Taxonomy" id="230809"/>
    <lineage>
        <taxon>Eukaryota</taxon>
        <taxon>Fungi</taxon>
        <taxon>Dikarya</taxon>
        <taxon>Basidiomycota</taxon>
        <taxon>Agaricomycotina</taxon>
        <taxon>Agaricomycetes</taxon>
        <taxon>Agaricomycetidae</taxon>
        <taxon>Agaricales</taxon>
        <taxon>Marasmiineae</taxon>
        <taxon>Mycenaceae</taxon>
        <taxon>Mycena</taxon>
    </lineage>
</organism>
<feature type="domain" description="Peptidase C14 caspase" evidence="2">
    <location>
        <begin position="6"/>
        <end position="247"/>
    </location>
</feature>
<evidence type="ECO:0000256" key="1">
    <source>
        <dbReference type="SAM" id="MobiDB-lite"/>
    </source>
</evidence>
<dbReference type="Gene3D" id="3.40.50.1460">
    <property type="match status" value="1"/>
</dbReference>
<dbReference type="EMBL" id="JARJLG010000150">
    <property type="protein sequence ID" value="KAJ7736205.1"/>
    <property type="molecule type" value="Genomic_DNA"/>
</dbReference>
<evidence type="ECO:0000313" key="4">
    <source>
        <dbReference type="Proteomes" id="UP001215280"/>
    </source>
</evidence>
<gene>
    <name evidence="3" type="ORF">DFH07DRAFT_986879</name>
</gene>
<name>A0AAD7I708_9AGAR</name>
<dbReference type="InterPro" id="IPR011600">
    <property type="entry name" value="Pept_C14_caspase"/>
</dbReference>
<sequence length="604" mass="66958">MVQTIFALVVAVNQYQSDTIANLQGCVRDAARFSEIIRQYSPNAEIRLLTDASATRAEILRAFREHLMDNPRLTRNDPVVVYFTGKGRRVTAPDDSPGRDVDILIPQDYSEGIAGISDSTIDGLLCDLAKKVGTNIVRHPLLDHVPSQTNYRMKTLILDTSFSFYIPRGKMRHRSETSPSHMSSTSLSDSASYPGFFGHAGPSYVVLVACQQHQLAYESSDGGIFTTGLVSLLRQKRLMTYRELATALKFEGQDSLCAGLHSDRLLFSMPPDTRVPKLRVFLGSPTIDLGIEPDADFVRVEDKEDANVALIPAPEGGILIERLDGLVAMYASRHVTVHMDVPITSALNKIARFNYYLGLEPSRNRDSFTWKTSPGLAVDTIRPSMKLYSFKYRAGDMTGHGTTTRNLFRNGVARLDSVSADRGYALQIASHSRQSLYPYLLAFDPSNYTVQASCSSFCSIYPPPTDMARAMKPLKGHRMCFIGSSFTVGDGKAGGAPLTFATDSVNENEDAVFFKLVLCSKPIDIRHMMQDSALTTSPSRPESSDSEPHRVDVQTIATIPGCWDTVLATVSLQTRTTHSKLSWKKIVSILNIERIIRRRDRFGY</sequence>
<feature type="region of interest" description="Disordered" evidence="1">
    <location>
        <begin position="532"/>
        <end position="551"/>
    </location>
</feature>
<dbReference type="AlphaFoldDB" id="A0AAD7I708"/>
<dbReference type="Pfam" id="PF00656">
    <property type="entry name" value="Peptidase_C14"/>
    <property type="match status" value="1"/>
</dbReference>
<dbReference type="Proteomes" id="UP001215280">
    <property type="component" value="Unassembled WGS sequence"/>
</dbReference>
<comment type="caution">
    <text evidence="3">The sequence shown here is derived from an EMBL/GenBank/DDBJ whole genome shotgun (WGS) entry which is preliminary data.</text>
</comment>
<keyword evidence="4" id="KW-1185">Reference proteome</keyword>
<feature type="compositionally biased region" description="Basic and acidic residues" evidence="1">
    <location>
        <begin position="542"/>
        <end position="551"/>
    </location>
</feature>
<proteinExistence type="predicted"/>
<evidence type="ECO:0000259" key="2">
    <source>
        <dbReference type="Pfam" id="PF00656"/>
    </source>
</evidence>
<protein>
    <submittedName>
        <fullName evidence="3">Caspase domain-containing protein</fullName>
    </submittedName>
</protein>